<dbReference type="PANTHER" id="PTHR33618">
    <property type="entry name" value="39S RIBOSOMAL PROTEIN L53, MITOCHONDRIAL"/>
    <property type="match status" value="1"/>
</dbReference>
<dbReference type="InterPro" id="IPR052473">
    <property type="entry name" value="mtLSU_mL53"/>
</dbReference>
<dbReference type="Proteomes" id="UP001140206">
    <property type="component" value="Chromosome 2"/>
</dbReference>
<comment type="caution">
    <text evidence="3">The sequence shown here is derived from an EMBL/GenBank/DDBJ whole genome shotgun (WGS) entry which is preliminary data.</text>
</comment>
<keyword evidence="3" id="KW-0687">Ribonucleoprotein</keyword>
<feature type="compositionally biased region" description="Polar residues" evidence="1">
    <location>
        <begin position="14"/>
        <end position="37"/>
    </location>
</feature>
<sequence>MNQWKSGLPKETLQRTGPTQGSLRGASGTVQRAQGQGIQPGVRPRAAPPRVVVTYVNGVEEVIDAVTTPAQELKKHILDRGRLLETEQMFREAGEPWPVVIPEEEIYQSFPGTKPKKAEEKPQAQ</sequence>
<dbReference type="EMBL" id="JAMFTS010000003">
    <property type="protein sequence ID" value="KAJ4778628.1"/>
    <property type="molecule type" value="Genomic_DNA"/>
</dbReference>
<feature type="region of interest" description="Disordered" evidence="1">
    <location>
        <begin position="1"/>
        <end position="47"/>
    </location>
</feature>
<dbReference type="PANTHER" id="PTHR33618:SF1">
    <property type="entry name" value="LARGE RIBOSOMAL SUBUNIT PROTEIN ML53"/>
    <property type="match status" value="1"/>
</dbReference>
<protein>
    <submittedName>
        <fullName evidence="3">39S ribosomal protein L53/MRP-L53</fullName>
    </submittedName>
</protein>
<keyword evidence="4" id="KW-1185">Reference proteome</keyword>
<keyword evidence="3" id="KW-0689">Ribosomal protein</keyword>
<dbReference type="AlphaFoldDB" id="A0AAV8F3E4"/>
<evidence type="ECO:0000256" key="1">
    <source>
        <dbReference type="SAM" id="MobiDB-lite"/>
    </source>
</evidence>
<accession>A0AAV8F3E4</accession>
<dbReference type="GO" id="GO:0005762">
    <property type="term" value="C:mitochondrial large ribosomal subunit"/>
    <property type="evidence" value="ECO:0007669"/>
    <property type="project" value="TreeGrafter"/>
</dbReference>
<name>A0AAV8F3E4_9POAL</name>
<dbReference type="EMBL" id="JAMFTS010000002">
    <property type="protein sequence ID" value="KAJ4785502.1"/>
    <property type="molecule type" value="Genomic_DNA"/>
</dbReference>
<gene>
    <name evidence="3" type="ORF">LUZ62_036748</name>
    <name evidence="2" type="ORF">LUZ62_062885</name>
</gene>
<evidence type="ECO:0000313" key="2">
    <source>
        <dbReference type="EMBL" id="KAJ4778628.1"/>
    </source>
</evidence>
<evidence type="ECO:0000313" key="4">
    <source>
        <dbReference type="Proteomes" id="UP001140206"/>
    </source>
</evidence>
<organism evidence="3 4">
    <name type="scientific">Rhynchospora pubera</name>
    <dbReference type="NCBI Taxonomy" id="906938"/>
    <lineage>
        <taxon>Eukaryota</taxon>
        <taxon>Viridiplantae</taxon>
        <taxon>Streptophyta</taxon>
        <taxon>Embryophyta</taxon>
        <taxon>Tracheophyta</taxon>
        <taxon>Spermatophyta</taxon>
        <taxon>Magnoliopsida</taxon>
        <taxon>Liliopsida</taxon>
        <taxon>Poales</taxon>
        <taxon>Cyperaceae</taxon>
        <taxon>Cyperoideae</taxon>
        <taxon>Rhynchosporeae</taxon>
        <taxon>Rhynchospora</taxon>
    </lineage>
</organism>
<evidence type="ECO:0000313" key="3">
    <source>
        <dbReference type="EMBL" id="KAJ4785502.1"/>
    </source>
</evidence>
<reference evidence="3" key="1">
    <citation type="submission" date="2022-08" db="EMBL/GenBank/DDBJ databases">
        <authorList>
            <person name="Marques A."/>
        </authorList>
    </citation>
    <scope>NUCLEOTIDE SEQUENCE</scope>
    <source>
        <strain evidence="3">RhyPub2mFocal</strain>
        <tissue evidence="3">Leaves</tissue>
    </source>
</reference>
<proteinExistence type="predicted"/>
<dbReference type="Proteomes" id="UP001140206">
    <property type="component" value="Chromosome 3"/>
</dbReference>